<sequence length="44" mass="4840">MGPTAHLAIPPLHDIRSKPSPVTLFLHNPASQAHLEAFKDWLLA</sequence>
<proteinExistence type="predicted"/>
<dbReference type="EMBL" id="JBHSNA010000010">
    <property type="protein sequence ID" value="MFC5567053.1"/>
    <property type="molecule type" value="Genomic_DNA"/>
</dbReference>
<protein>
    <recommendedName>
        <fullName evidence="3">LysR family transcriptional regulator</fullName>
    </recommendedName>
</protein>
<accession>A0ABW0SDN2</accession>
<evidence type="ECO:0000313" key="2">
    <source>
        <dbReference type="Proteomes" id="UP001596056"/>
    </source>
</evidence>
<reference evidence="2" key="1">
    <citation type="journal article" date="2019" name="Int. J. Syst. Evol. Microbiol.">
        <title>The Global Catalogue of Microorganisms (GCM) 10K type strain sequencing project: providing services to taxonomists for standard genome sequencing and annotation.</title>
        <authorList>
            <consortium name="The Broad Institute Genomics Platform"/>
            <consortium name="The Broad Institute Genome Sequencing Center for Infectious Disease"/>
            <person name="Wu L."/>
            <person name="Ma J."/>
        </authorList>
    </citation>
    <scope>NUCLEOTIDE SEQUENCE [LARGE SCALE GENOMIC DNA]</scope>
    <source>
        <strain evidence="2">KACC 11588</strain>
    </source>
</reference>
<gene>
    <name evidence="1" type="ORF">ACFPOC_11605</name>
</gene>
<organism evidence="1 2">
    <name type="scientific">Rubellimicrobium aerolatum</name>
    <dbReference type="NCBI Taxonomy" id="490979"/>
    <lineage>
        <taxon>Bacteria</taxon>
        <taxon>Pseudomonadati</taxon>
        <taxon>Pseudomonadota</taxon>
        <taxon>Alphaproteobacteria</taxon>
        <taxon>Rhodobacterales</taxon>
        <taxon>Roseobacteraceae</taxon>
        <taxon>Rubellimicrobium</taxon>
    </lineage>
</organism>
<evidence type="ECO:0008006" key="3">
    <source>
        <dbReference type="Google" id="ProtNLM"/>
    </source>
</evidence>
<keyword evidence="2" id="KW-1185">Reference proteome</keyword>
<evidence type="ECO:0000313" key="1">
    <source>
        <dbReference type="EMBL" id="MFC5567053.1"/>
    </source>
</evidence>
<comment type="caution">
    <text evidence="1">The sequence shown here is derived from an EMBL/GenBank/DDBJ whole genome shotgun (WGS) entry which is preliminary data.</text>
</comment>
<dbReference type="RefSeq" id="WP_377110009.1">
    <property type="nucleotide sequence ID" value="NZ_JBHSNA010000010.1"/>
</dbReference>
<name>A0ABW0SDN2_9RHOB</name>
<dbReference type="Proteomes" id="UP001596056">
    <property type="component" value="Unassembled WGS sequence"/>
</dbReference>